<name>R8NA70_BACCX</name>
<evidence type="ECO:0000313" key="4">
    <source>
        <dbReference type="EMBL" id="EOP42973.1"/>
    </source>
</evidence>
<evidence type="ECO:0000313" key="5">
    <source>
        <dbReference type="Proteomes" id="UP000014020"/>
    </source>
</evidence>
<evidence type="ECO:0000256" key="1">
    <source>
        <dbReference type="ARBA" id="ARBA00023122"/>
    </source>
</evidence>
<dbReference type="InterPro" id="IPR000644">
    <property type="entry name" value="CBS_dom"/>
</dbReference>
<evidence type="ECO:0000256" key="2">
    <source>
        <dbReference type="PROSITE-ProRule" id="PRU00703"/>
    </source>
</evidence>
<dbReference type="AlphaFoldDB" id="R8NA70"/>
<dbReference type="Pfam" id="PF00571">
    <property type="entry name" value="CBS"/>
    <property type="match status" value="2"/>
</dbReference>
<evidence type="ECO:0000259" key="3">
    <source>
        <dbReference type="PROSITE" id="PS51371"/>
    </source>
</evidence>
<dbReference type="InterPro" id="IPR051257">
    <property type="entry name" value="Diverse_CBS-Domain"/>
</dbReference>
<reference evidence="5" key="1">
    <citation type="submission" date="2012-12" db="EMBL/GenBank/DDBJ databases">
        <title>The genome sequence of Bacillus cereus VD146.</title>
        <authorList>
            <consortium name="The Broad Institute Genome Sequencing Platform"/>
            <consortium name="The Broad Institute Genome Sequencing Center for Infectious Disease"/>
            <person name="Feldgarden M."/>
            <person name="Van der Auwera G.A."/>
            <person name="Mahillon J."/>
            <person name="Duprez V."/>
            <person name="Timmery S."/>
            <person name="Mattelet C."/>
            <person name="Dierick K."/>
            <person name="Sun M."/>
            <person name="Yu Z."/>
            <person name="Zhu L."/>
            <person name="Hu X."/>
            <person name="Shank E.B."/>
            <person name="Swiecicka I."/>
            <person name="Hansen B.M."/>
            <person name="Andrup L."/>
            <person name="Walker B."/>
            <person name="Young S.K."/>
            <person name="Zeng Q."/>
            <person name="Gargeya S."/>
            <person name="Fitzgerald M."/>
            <person name="Haas B."/>
            <person name="Abouelleil A."/>
            <person name="Alvarado L."/>
            <person name="Arachchi H.M."/>
            <person name="Berlin A.M."/>
            <person name="Chapman S.B."/>
            <person name="Dewar J."/>
            <person name="Goldberg J."/>
            <person name="Griggs A."/>
            <person name="Gujja S."/>
            <person name="Hansen M."/>
            <person name="Howarth C."/>
            <person name="Imamovic A."/>
            <person name="Larimer J."/>
            <person name="McCowan C."/>
            <person name="Murphy C."/>
            <person name="Neiman D."/>
            <person name="Pearson M."/>
            <person name="Priest M."/>
            <person name="Roberts A."/>
            <person name="Saif S."/>
            <person name="Shea T."/>
            <person name="Sisk P."/>
            <person name="Sykes S."/>
            <person name="Wortman J."/>
            <person name="Nusbaum C."/>
            <person name="Birren B."/>
        </authorList>
    </citation>
    <scope>NUCLEOTIDE SEQUENCE [LARGE SCALE GENOMIC DNA]</scope>
    <source>
        <strain evidence="5">VD146</strain>
    </source>
</reference>
<comment type="caution">
    <text evidence="4">The sequence shown here is derived from an EMBL/GenBank/DDBJ whole genome shotgun (WGS) entry which is preliminary data.</text>
</comment>
<dbReference type="Proteomes" id="UP000014020">
    <property type="component" value="Unassembled WGS sequence"/>
</dbReference>
<dbReference type="PANTHER" id="PTHR43080">
    <property type="entry name" value="CBS DOMAIN-CONTAINING PROTEIN CBSX3, MITOCHONDRIAL"/>
    <property type="match status" value="1"/>
</dbReference>
<dbReference type="Gene3D" id="3.10.580.10">
    <property type="entry name" value="CBS-domain"/>
    <property type="match status" value="1"/>
</dbReference>
<dbReference type="PROSITE" id="PS51371">
    <property type="entry name" value="CBS"/>
    <property type="match status" value="2"/>
</dbReference>
<sequence length="139" mass="15166">MTQVRELMSTHIVHCTPLDNVYEAAVKMKEESVGLIPVIENKQVVGLVTDRDLVVRGIAEKHPGSNQITNVMTTNIVSVAPDDSIEKATELMAQYQIRRLPVVESGQLVGMLALGDLAIRKSADDQAGFALSEISEHTE</sequence>
<dbReference type="EMBL" id="AHFE01000037">
    <property type="protein sequence ID" value="EOP42973.1"/>
    <property type="molecule type" value="Genomic_DNA"/>
</dbReference>
<dbReference type="HOGENOM" id="CLU_040681_12_0_9"/>
<protein>
    <submittedName>
        <fullName evidence="4">Inosine-5'-monophosphate dehydrogenase</fullName>
    </submittedName>
</protein>
<dbReference type="SUPFAM" id="SSF54631">
    <property type="entry name" value="CBS-domain pair"/>
    <property type="match status" value="1"/>
</dbReference>
<dbReference type="PANTHER" id="PTHR43080:SF2">
    <property type="entry name" value="CBS DOMAIN-CONTAINING PROTEIN"/>
    <property type="match status" value="1"/>
</dbReference>
<feature type="domain" description="CBS" evidence="3">
    <location>
        <begin position="8"/>
        <end position="64"/>
    </location>
</feature>
<organism evidence="4 5">
    <name type="scientific">Bacillus cereus (strain VD146)</name>
    <dbReference type="NCBI Taxonomy" id="1053236"/>
    <lineage>
        <taxon>Bacteria</taxon>
        <taxon>Bacillati</taxon>
        <taxon>Bacillota</taxon>
        <taxon>Bacilli</taxon>
        <taxon>Bacillales</taxon>
        <taxon>Bacillaceae</taxon>
        <taxon>Bacillus</taxon>
        <taxon>Bacillus cereus group</taxon>
    </lineage>
</organism>
<dbReference type="SMART" id="SM00116">
    <property type="entry name" value="CBS"/>
    <property type="match status" value="2"/>
</dbReference>
<dbReference type="InterPro" id="IPR046342">
    <property type="entry name" value="CBS_dom_sf"/>
</dbReference>
<keyword evidence="1 2" id="KW-0129">CBS domain</keyword>
<dbReference type="PATRIC" id="fig|1053236.3.peg.1376"/>
<gene>
    <name evidence="4" type="ORF">IK1_00023</name>
</gene>
<dbReference type="CDD" id="cd04622">
    <property type="entry name" value="CBS_pair_HRP1_like"/>
    <property type="match status" value="1"/>
</dbReference>
<accession>R8NA70</accession>
<feature type="domain" description="CBS" evidence="3">
    <location>
        <begin position="72"/>
        <end position="128"/>
    </location>
</feature>
<dbReference type="RefSeq" id="WP_016119613.1">
    <property type="nucleotide sequence ID" value="NZ_KB976677.1"/>
</dbReference>
<proteinExistence type="predicted"/>